<organism evidence="1 2">
    <name type="scientific">Desulfonema magnum</name>
    <dbReference type="NCBI Taxonomy" id="45655"/>
    <lineage>
        <taxon>Bacteria</taxon>
        <taxon>Pseudomonadati</taxon>
        <taxon>Thermodesulfobacteriota</taxon>
        <taxon>Desulfobacteria</taxon>
        <taxon>Desulfobacterales</taxon>
        <taxon>Desulfococcaceae</taxon>
        <taxon>Desulfonema</taxon>
    </lineage>
</organism>
<proteinExistence type="predicted"/>
<dbReference type="KEGG" id="dmm:dnm_031960"/>
<accession>A0A975BKW2</accession>
<dbReference type="PROSITE" id="PS00018">
    <property type="entry name" value="EF_HAND_1"/>
    <property type="match status" value="1"/>
</dbReference>
<dbReference type="InterPro" id="IPR010412">
    <property type="entry name" value="DUF1007"/>
</dbReference>
<dbReference type="Pfam" id="PF06226">
    <property type="entry name" value="DUF1007"/>
    <property type="match status" value="1"/>
</dbReference>
<dbReference type="InterPro" id="IPR018247">
    <property type="entry name" value="EF_Hand_1_Ca_BS"/>
</dbReference>
<gene>
    <name evidence="1" type="ORF">dnm_031960</name>
</gene>
<dbReference type="EMBL" id="CP061800">
    <property type="protein sequence ID" value="QTA87167.1"/>
    <property type="molecule type" value="Genomic_DNA"/>
</dbReference>
<dbReference type="Proteomes" id="UP000663722">
    <property type="component" value="Chromosome"/>
</dbReference>
<dbReference type="AlphaFoldDB" id="A0A975BKW2"/>
<reference evidence="1" key="1">
    <citation type="journal article" date="2021" name="Microb. Physiol.">
        <title>Proteogenomic Insights into the Physiology of Marine, Sulfate-Reducing, Filamentous Desulfonema limicola and Desulfonema magnum.</title>
        <authorList>
            <person name="Schnaars V."/>
            <person name="Wohlbrand L."/>
            <person name="Scheve S."/>
            <person name="Hinrichs C."/>
            <person name="Reinhardt R."/>
            <person name="Rabus R."/>
        </authorList>
    </citation>
    <scope>NUCLEOTIDE SEQUENCE</scope>
    <source>
        <strain evidence="1">4be13</strain>
    </source>
</reference>
<keyword evidence="2" id="KW-1185">Reference proteome</keyword>
<name>A0A975BKW2_9BACT</name>
<protein>
    <submittedName>
        <fullName evidence="1">DUF1007</fullName>
    </submittedName>
</protein>
<evidence type="ECO:0000313" key="1">
    <source>
        <dbReference type="EMBL" id="QTA87167.1"/>
    </source>
</evidence>
<sequence length="208" mass="24274">MMKIQKLRFRLLVIFFLVVVPVILPRTALSHPHVFVVTRLVSVFDDEGLAGIRVKWGFDEMFSSMIAGDYDQNHNGKLEKPEIALIKKEAFSYLADHDYFCFIRIDEKPFKVKYVREFSAFLNEGKLSYEFFIPCHVKSGKAFRKIAMSLYDPTYYTAVFFAENQPVSIESGSGFEISSTIAKNQETSYYYDMLHPWELILNFRLKNE</sequence>
<dbReference type="RefSeq" id="WP_207682482.1">
    <property type="nucleotide sequence ID" value="NZ_CP061800.1"/>
</dbReference>
<evidence type="ECO:0000313" key="2">
    <source>
        <dbReference type="Proteomes" id="UP000663722"/>
    </source>
</evidence>